<feature type="transmembrane region" description="Helical" evidence="1">
    <location>
        <begin position="12"/>
        <end position="36"/>
    </location>
</feature>
<proteinExistence type="predicted"/>
<organism evidence="2 3">
    <name type="scientific">Rhodovulum euryhalinum</name>
    <dbReference type="NCBI Taxonomy" id="35805"/>
    <lineage>
        <taxon>Bacteria</taxon>
        <taxon>Pseudomonadati</taxon>
        <taxon>Pseudomonadota</taxon>
        <taxon>Alphaproteobacteria</taxon>
        <taxon>Rhodobacterales</taxon>
        <taxon>Paracoccaceae</taxon>
        <taxon>Rhodovulum</taxon>
    </lineage>
</organism>
<keyword evidence="1" id="KW-0812">Transmembrane</keyword>
<sequence>MAHPPPEARHRIAIAVRAAAAILGGYLMANLVVVVVQRAMPESGTDASRLGAMLGFILFAVVAIWAFSARSTWAAVTGIALPALLLTLVLLVLPGGGA</sequence>
<comment type="caution">
    <text evidence="2">The sequence shown here is derived from an EMBL/GenBank/DDBJ whole genome shotgun (WGS) entry which is preliminary data.</text>
</comment>
<dbReference type="OrthoDB" id="7226087at2"/>
<feature type="transmembrane region" description="Helical" evidence="1">
    <location>
        <begin position="48"/>
        <end position="67"/>
    </location>
</feature>
<dbReference type="AlphaFoldDB" id="A0A4R2KKF3"/>
<evidence type="ECO:0000313" key="3">
    <source>
        <dbReference type="Proteomes" id="UP000295142"/>
    </source>
</evidence>
<keyword evidence="3" id="KW-1185">Reference proteome</keyword>
<protein>
    <recommendedName>
        <fullName evidence="4">DUF3649 domain-containing protein</fullName>
    </recommendedName>
</protein>
<evidence type="ECO:0008006" key="4">
    <source>
        <dbReference type="Google" id="ProtNLM"/>
    </source>
</evidence>
<keyword evidence="1" id="KW-0472">Membrane</keyword>
<accession>A0A4R2KKF3</accession>
<evidence type="ECO:0000256" key="1">
    <source>
        <dbReference type="SAM" id="Phobius"/>
    </source>
</evidence>
<dbReference type="Proteomes" id="UP000295142">
    <property type="component" value="Unassembled WGS sequence"/>
</dbReference>
<gene>
    <name evidence="2" type="ORF">EV655_101304</name>
</gene>
<dbReference type="RefSeq" id="WP_132540700.1">
    <property type="nucleotide sequence ID" value="NZ_SLWW01000001.1"/>
</dbReference>
<name>A0A4R2KKF3_9RHOB</name>
<feature type="transmembrane region" description="Helical" evidence="1">
    <location>
        <begin position="73"/>
        <end position="93"/>
    </location>
</feature>
<keyword evidence="1" id="KW-1133">Transmembrane helix</keyword>
<reference evidence="2 3" key="1">
    <citation type="submission" date="2019-03" db="EMBL/GenBank/DDBJ databases">
        <title>Genomic Encyclopedia of Type Strains, Phase IV (KMG-IV): sequencing the most valuable type-strain genomes for metagenomic binning, comparative biology and taxonomic classification.</title>
        <authorList>
            <person name="Goeker M."/>
        </authorList>
    </citation>
    <scope>NUCLEOTIDE SEQUENCE [LARGE SCALE GENOMIC DNA]</scope>
    <source>
        <strain evidence="2 3">DSM 4868</strain>
    </source>
</reference>
<evidence type="ECO:0000313" key="2">
    <source>
        <dbReference type="EMBL" id="TCO74143.1"/>
    </source>
</evidence>
<dbReference type="EMBL" id="SLWW01000001">
    <property type="protein sequence ID" value="TCO74143.1"/>
    <property type="molecule type" value="Genomic_DNA"/>
</dbReference>